<dbReference type="AlphaFoldDB" id="A0AAX6HJ12"/>
<dbReference type="Proteomes" id="UP001140949">
    <property type="component" value="Unassembled WGS sequence"/>
</dbReference>
<reference evidence="1" key="2">
    <citation type="submission" date="2023-04" db="EMBL/GenBank/DDBJ databases">
        <authorList>
            <person name="Bruccoleri R.E."/>
            <person name="Oakeley E.J."/>
            <person name="Faust A.-M."/>
            <person name="Dessus-Babus S."/>
            <person name="Altorfer M."/>
            <person name="Burckhardt D."/>
            <person name="Oertli M."/>
            <person name="Naumann U."/>
            <person name="Petersen F."/>
            <person name="Wong J."/>
        </authorList>
    </citation>
    <scope>NUCLEOTIDE SEQUENCE</scope>
    <source>
        <strain evidence="1">GSM-AAB239-AS_SAM_17_03QT</strain>
        <tissue evidence="1">Leaf</tissue>
    </source>
</reference>
<evidence type="ECO:0000313" key="2">
    <source>
        <dbReference type="Proteomes" id="UP001140949"/>
    </source>
</evidence>
<dbReference type="EMBL" id="JANAVB010009198">
    <property type="protein sequence ID" value="KAJ6840712.1"/>
    <property type="molecule type" value="Genomic_DNA"/>
</dbReference>
<protein>
    <submittedName>
        <fullName evidence="1">Extensin</fullName>
    </submittedName>
</protein>
<keyword evidence="2" id="KW-1185">Reference proteome</keyword>
<accession>A0AAX6HJ12</accession>
<comment type="caution">
    <text evidence="1">The sequence shown here is derived from an EMBL/GenBank/DDBJ whole genome shotgun (WGS) entry which is preliminary data.</text>
</comment>
<sequence>MTPLCCAPSSYEHRCTVPPRRTDTATIASGGKQHLRIEVSTTQPKPDVRLDSAPFPPLCVCQAEQIPLERATVPPPTVSASAERQSPDLERNWNILDPKVLSVSPANDPRQVSCGFT</sequence>
<organism evidence="1 2">
    <name type="scientific">Iris pallida</name>
    <name type="common">Sweet iris</name>
    <dbReference type="NCBI Taxonomy" id="29817"/>
    <lineage>
        <taxon>Eukaryota</taxon>
        <taxon>Viridiplantae</taxon>
        <taxon>Streptophyta</taxon>
        <taxon>Embryophyta</taxon>
        <taxon>Tracheophyta</taxon>
        <taxon>Spermatophyta</taxon>
        <taxon>Magnoliopsida</taxon>
        <taxon>Liliopsida</taxon>
        <taxon>Asparagales</taxon>
        <taxon>Iridaceae</taxon>
        <taxon>Iridoideae</taxon>
        <taxon>Irideae</taxon>
        <taxon>Iris</taxon>
    </lineage>
</organism>
<gene>
    <name evidence="1" type="ORF">M6B38_118285</name>
</gene>
<name>A0AAX6HJ12_IRIPA</name>
<reference evidence="1" key="1">
    <citation type="journal article" date="2023" name="GigaByte">
        <title>Genome assembly of the bearded iris, Iris pallida Lam.</title>
        <authorList>
            <person name="Bruccoleri R.E."/>
            <person name="Oakeley E.J."/>
            <person name="Faust A.M.E."/>
            <person name="Altorfer M."/>
            <person name="Dessus-Babus S."/>
            <person name="Burckhardt D."/>
            <person name="Oertli M."/>
            <person name="Naumann U."/>
            <person name="Petersen F."/>
            <person name="Wong J."/>
        </authorList>
    </citation>
    <scope>NUCLEOTIDE SEQUENCE</scope>
    <source>
        <strain evidence="1">GSM-AAB239-AS_SAM_17_03QT</strain>
    </source>
</reference>
<evidence type="ECO:0000313" key="1">
    <source>
        <dbReference type="EMBL" id="KAJ6840712.1"/>
    </source>
</evidence>
<proteinExistence type="predicted"/>